<feature type="domain" description="BUB1 N-terminal" evidence="2">
    <location>
        <begin position="67"/>
        <end position="229"/>
    </location>
</feature>
<dbReference type="GO" id="GO:0005634">
    <property type="term" value="C:nucleus"/>
    <property type="evidence" value="ECO:0007669"/>
    <property type="project" value="TreeGrafter"/>
</dbReference>
<feature type="compositionally biased region" description="Polar residues" evidence="1">
    <location>
        <begin position="361"/>
        <end position="370"/>
    </location>
</feature>
<evidence type="ECO:0000313" key="3">
    <source>
        <dbReference type="EMBL" id="EGO29609.1"/>
    </source>
</evidence>
<dbReference type="RefSeq" id="XP_007313851.1">
    <property type="nucleotide sequence ID" value="XM_007313789.1"/>
</dbReference>
<dbReference type="KEGG" id="sla:SERLADRAFT_445390"/>
<dbReference type="InterPro" id="IPR013212">
    <property type="entry name" value="Mad3/Bub1_I"/>
</dbReference>
<feature type="region of interest" description="Disordered" evidence="1">
    <location>
        <begin position="311"/>
        <end position="339"/>
    </location>
</feature>
<protein>
    <recommendedName>
        <fullName evidence="2">BUB1 N-terminal domain-containing protein</fullName>
    </recommendedName>
</protein>
<evidence type="ECO:0000256" key="1">
    <source>
        <dbReference type="SAM" id="MobiDB-lite"/>
    </source>
</evidence>
<proteinExistence type="predicted"/>
<feature type="compositionally biased region" description="Low complexity" evidence="1">
    <location>
        <begin position="318"/>
        <end position="328"/>
    </location>
</feature>
<dbReference type="Proteomes" id="UP000008064">
    <property type="component" value="Unassembled WGS sequence"/>
</dbReference>
<organism>
    <name type="scientific">Serpula lacrymans var. lacrymans (strain S7.9)</name>
    <name type="common">Dry rot fungus</name>
    <dbReference type="NCBI Taxonomy" id="578457"/>
    <lineage>
        <taxon>Eukaryota</taxon>
        <taxon>Fungi</taxon>
        <taxon>Dikarya</taxon>
        <taxon>Basidiomycota</taxon>
        <taxon>Agaricomycotina</taxon>
        <taxon>Agaricomycetes</taxon>
        <taxon>Agaricomycetidae</taxon>
        <taxon>Boletales</taxon>
        <taxon>Coniophorineae</taxon>
        <taxon>Serpulaceae</taxon>
        <taxon>Serpula</taxon>
    </lineage>
</organism>
<dbReference type="InterPro" id="IPR015661">
    <property type="entry name" value="Bub1/Mad3"/>
</dbReference>
<reference evidence="3" key="1">
    <citation type="submission" date="2011-04" db="EMBL/GenBank/DDBJ databases">
        <title>Evolution of plant cell wall degrading machinery underlies the functional diversity of forest fungi.</title>
        <authorList>
            <consortium name="US DOE Joint Genome Institute (JGI-PGF)"/>
            <person name="Eastwood D.C."/>
            <person name="Floudas D."/>
            <person name="Binder M."/>
            <person name="Majcherczyk A."/>
            <person name="Schneider P."/>
            <person name="Aerts A."/>
            <person name="Asiegbu F.O."/>
            <person name="Baker S.E."/>
            <person name="Barry K."/>
            <person name="Bendiksby M."/>
            <person name="Blumentritt M."/>
            <person name="Coutinho P.M."/>
            <person name="Cullen D."/>
            <person name="Cullen D."/>
            <person name="Gathman A."/>
            <person name="Goodell B."/>
            <person name="Henrissat B."/>
            <person name="Ihrmark K."/>
            <person name="Kauserud H."/>
            <person name="Kohler A."/>
            <person name="LaButti K."/>
            <person name="Lapidus A."/>
            <person name="Lavin J.L."/>
            <person name="Lee Y.-H."/>
            <person name="Lindquist E."/>
            <person name="Lilly W."/>
            <person name="Lucas S."/>
            <person name="Morin E."/>
            <person name="Murat C."/>
            <person name="Oguiza J.A."/>
            <person name="Park J."/>
            <person name="Pisabarro A.G."/>
            <person name="Riley R."/>
            <person name="Rosling A."/>
            <person name="Salamov A."/>
            <person name="Schmidt O."/>
            <person name="Schmutz J."/>
            <person name="Skrede I."/>
            <person name="Stenlid J."/>
            <person name="Wiebenga A."/>
            <person name="Xie X."/>
            <person name="Kues U."/>
            <person name="Hibbett D.S."/>
            <person name="Hoffmeister D."/>
            <person name="Hogberg N."/>
            <person name="Martin F."/>
            <person name="Grigoriev I.V."/>
            <person name="Watkinson S.C."/>
        </authorList>
    </citation>
    <scope>NUCLEOTIDE SEQUENCE</scope>
    <source>
        <strain evidence="3">S7.9</strain>
    </source>
</reference>
<dbReference type="Gene3D" id="1.25.40.430">
    <property type="match status" value="1"/>
</dbReference>
<feature type="compositionally biased region" description="Low complexity" evidence="1">
    <location>
        <begin position="227"/>
        <end position="244"/>
    </location>
</feature>
<dbReference type="GO" id="GO:0004672">
    <property type="term" value="F:protein kinase activity"/>
    <property type="evidence" value="ECO:0007669"/>
    <property type="project" value="TreeGrafter"/>
</dbReference>
<dbReference type="EMBL" id="GL945429">
    <property type="protein sequence ID" value="EGO29609.1"/>
    <property type="molecule type" value="Genomic_DNA"/>
</dbReference>
<dbReference type="GO" id="GO:0007094">
    <property type="term" value="P:mitotic spindle assembly checkpoint signaling"/>
    <property type="evidence" value="ECO:0007669"/>
    <property type="project" value="InterPro"/>
</dbReference>
<dbReference type="PANTHER" id="PTHR14030">
    <property type="entry name" value="MITOTIC CHECKPOINT SERINE/THREONINE-PROTEIN KINASE BUB1"/>
    <property type="match status" value="1"/>
</dbReference>
<dbReference type="GO" id="GO:0032991">
    <property type="term" value="C:protein-containing complex"/>
    <property type="evidence" value="ECO:0007669"/>
    <property type="project" value="UniProtKB-ARBA"/>
</dbReference>
<dbReference type="HOGENOM" id="CLU_043742_0_0_1"/>
<feature type="compositionally biased region" description="Pro residues" evidence="1">
    <location>
        <begin position="215"/>
        <end position="226"/>
    </location>
</feature>
<dbReference type="Pfam" id="PF08311">
    <property type="entry name" value="Mad3_BUB1_I"/>
    <property type="match status" value="1"/>
</dbReference>
<dbReference type="SMART" id="SM00777">
    <property type="entry name" value="Mad3_BUB1_I"/>
    <property type="match status" value="1"/>
</dbReference>
<feature type="region of interest" description="Disordered" evidence="1">
    <location>
        <begin position="209"/>
        <end position="289"/>
    </location>
</feature>
<name>F8NGW7_SERL9</name>
<dbReference type="OrthoDB" id="248495at2759"/>
<gene>
    <name evidence="3" type="ORF">SERLADRAFT_445390</name>
</gene>
<accession>F8NGW7</accession>
<dbReference type="GeneID" id="18816190"/>
<dbReference type="PANTHER" id="PTHR14030:SF4">
    <property type="entry name" value="BUB1 KINASE, ISOFORM A-RELATED"/>
    <property type="match status" value="1"/>
</dbReference>
<dbReference type="FunFam" id="1.25.40.430:FF:000003">
    <property type="entry name" value="Checkpoint serine/threonine-protein kinase BUB1"/>
    <property type="match status" value="1"/>
</dbReference>
<sequence>MEAENTDHNDVFTEEPPIVDCDVLEAAKENIQPLAAGRRVTTLSVILSTPHAQREAQLLSVRKRLRVNVQIALEDDDDNPLEAYCRFVYWTLENYPQGQSAESGLLELIEEATRVLKDDRGGRWRGDIKYLKLWVLYASYVERPAVIYQFLLANDIGTDHALLYEEHAAVLERAVRRSDADNAYLLGIARKAEPLDRLKGKHREFQKRMMTSTAAPPPTRDVPPAAPRTVLRTSSVSSARASSSQGDVFASTQPTRPTPNGRLQVFVDPSGSDLQEAPDTPTPWSDVGTRKTRVKENVPEVRKAGGTTLKQAGRSRRVVSASGSATSRIVPFRDPGPGQGVEVNEMLPPPVPISKHKDNTPKTPARNSSIVPFVDGTGGADGGVPSTPKFTPFRDEADIDIPATPTLSAPETIMRPKSAGAKGSVVLSEAEALRKDPLKNYDVGDRLQSPVDG</sequence>
<feature type="region of interest" description="Disordered" evidence="1">
    <location>
        <begin position="355"/>
        <end position="382"/>
    </location>
</feature>
<dbReference type="AlphaFoldDB" id="F8NGW7"/>
<dbReference type="GO" id="GO:0051754">
    <property type="term" value="P:meiotic sister chromatid cohesion, centromeric"/>
    <property type="evidence" value="ECO:0007669"/>
    <property type="project" value="TreeGrafter"/>
</dbReference>
<dbReference type="PROSITE" id="PS51489">
    <property type="entry name" value="BUB1_N"/>
    <property type="match status" value="1"/>
</dbReference>
<evidence type="ECO:0000259" key="2">
    <source>
        <dbReference type="PROSITE" id="PS51489"/>
    </source>
</evidence>